<evidence type="ECO:0000259" key="2">
    <source>
        <dbReference type="PROSITE" id="PS50030"/>
    </source>
</evidence>
<keyword evidence="1" id="KW-1133">Transmembrane helix</keyword>
<dbReference type="InterPro" id="IPR041928">
    <property type="entry name" value="UBA_UBAC2"/>
</dbReference>
<dbReference type="SMART" id="SM00165">
    <property type="entry name" value="UBA"/>
    <property type="match status" value="1"/>
</dbReference>
<accession>A0A3B5LR09</accession>
<evidence type="ECO:0000256" key="1">
    <source>
        <dbReference type="SAM" id="Phobius"/>
    </source>
</evidence>
<dbReference type="PROSITE" id="PS50030">
    <property type="entry name" value="UBA"/>
    <property type="match status" value="1"/>
</dbReference>
<dbReference type="GeneTree" id="ENSGT00950000182999"/>
<feature type="domain" description="UBA" evidence="2">
    <location>
        <begin position="170"/>
        <end position="211"/>
    </location>
</feature>
<dbReference type="Proteomes" id="UP000261380">
    <property type="component" value="Unplaced"/>
</dbReference>
<keyword evidence="4" id="KW-1185">Reference proteome</keyword>
<organism evidence="3 4">
    <name type="scientific">Xiphophorus couchianus</name>
    <name type="common">Monterrey platyfish</name>
    <dbReference type="NCBI Taxonomy" id="32473"/>
    <lineage>
        <taxon>Eukaryota</taxon>
        <taxon>Metazoa</taxon>
        <taxon>Chordata</taxon>
        <taxon>Craniata</taxon>
        <taxon>Vertebrata</taxon>
        <taxon>Euteleostomi</taxon>
        <taxon>Actinopterygii</taxon>
        <taxon>Neopterygii</taxon>
        <taxon>Teleostei</taxon>
        <taxon>Neoteleostei</taxon>
        <taxon>Acanthomorphata</taxon>
        <taxon>Ovalentaria</taxon>
        <taxon>Atherinomorphae</taxon>
        <taxon>Cyprinodontiformes</taxon>
        <taxon>Poeciliidae</taxon>
        <taxon>Poeciliinae</taxon>
        <taxon>Xiphophorus</taxon>
    </lineage>
</organism>
<protein>
    <submittedName>
        <fullName evidence="3">UBA domain containing 2</fullName>
    </submittedName>
</protein>
<reference evidence="3" key="1">
    <citation type="submission" date="2025-08" db="UniProtKB">
        <authorList>
            <consortium name="Ensembl"/>
        </authorList>
    </citation>
    <scope>IDENTIFICATION</scope>
</reference>
<evidence type="ECO:0000313" key="4">
    <source>
        <dbReference type="Proteomes" id="UP000261380"/>
    </source>
</evidence>
<feature type="transmembrane region" description="Helical" evidence="1">
    <location>
        <begin position="6"/>
        <end position="24"/>
    </location>
</feature>
<dbReference type="Ensembl" id="ENSXCOT00000013648.1">
    <property type="protein sequence ID" value="ENSXCOP00000013482.1"/>
    <property type="gene ID" value="ENSXCOG00000009960.1"/>
</dbReference>
<dbReference type="InterPro" id="IPR009060">
    <property type="entry name" value="UBA-like_sf"/>
</dbReference>
<dbReference type="CDD" id="cd14305">
    <property type="entry name" value="UBA_UBAC2"/>
    <property type="match status" value="1"/>
</dbReference>
<proteinExistence type="predicted"/>
<dbReference type="InterPro" id="IPR015940">
    <property type="entry name" value="UBA"/>
</dbReference>
<dbReference type="AlphaFoldDB" id="A0A3B5LR09"/>
<feature type="transmembrane region" description="Helical" evidence="1">
    <location>
        <begin position="45"/>
        <end position="70"/>
    </location>
</feature>
<reference evidence="3" key="2">
    <citation type="submission" date="2025-09" db="UniProtKB">
        <authorList>
            <consortium name="Ensembl"/>
        </authorList>
    </citation>
    <scope>IDENTIFICATION</scope>
</reference>
<name>A0A3B5LR09_9TELE</name>
<sequence length="211" mass="23984">MFFIVLPVLPAGLAPVFSLFVPFYQSIPRMPVTQVLGHIHITNKTLVYIVGLLFVLSVHMCAFQISGGLYHSNALWLQKVFFVPVWVSSVGKYILEPLFSSSQPNDETPLGMGATLDIQRQQRMDLLDQQLLLAQYNEARRNVRRQPQGGLLQWTRLFPSLRHRGQNRPPVQPHPEVARLVEMGFSRIDALEALRASNNDINMATNFLLQH</sequence>
<evidence type="ECO:0000313" key="3">
    <source>
        <dbReference type="Ensembl" id="ENSXCOP00000013482.1"/>
    </source>
</evidence>
<dbReference type="SUPFAM" id="SSF46934">
    <property type="entry name" value="UBA-like"/>
    <property type="match status" value="1"/>
</dbReference>
<dbReference type="Gene3D" id="1.10.8.10">
    <property type="entry name" value="DNA helicase RuvA subunit, C-terminal domain"/>
    <property type="match status" value="1"/>
</dbReference>
<dbReference type="Pfam" id="PF00627">
    <property type="entry name" value="UBA"/>
    <property type="match status" value="1"/>
</dbReference>
<keyword evidence="1" id="KW-0812">Transmembrane</keyword>
<keyword evidence="1" id="KW-0472">Membrane</keyword>